<evidence type="ECO:0000313" key="2">
    <source>
        <dbReference type="Proteomes" id="UP001160390"/>
    </source>
</evidence>
<accession>A0AA35MG99</accession>
<evidence type="ECO:0000313" key="1">
    <source>
        <dbReference type="EMBL" id="CAI6095616.1"/>
    </source>
</evidence>
<reference evidence="1" key="1">
    <citation type="submission" date="2023-01" db="EMBL/GenBank/DDBJ databases">
        <authorList>
            <person name="Piombo E."/>
        </authorList>
    </citation>
    <scope>NUCLEOTIDE SEQUENCE</scope>
</reference>
<dbReference type="EMBL" id="CABFNP030001266">
    <property type="protein sequence ID" value="CAI6095616.1"/>
    <property type="molecule type" value="Genomic_DNA"/>
</dbReference>
<organism evidence="1 2">
    <name type="scientific">Clonostachys chloroleuca</name>
    <dbReference type="NCBI Taxonomy" id="1926264"/>
    <lineage>
        <taxon>Eukaryota</taxon>
        <taxon>Fungi</taxon>
        <taxon>Dikarya</taxon>
        <taxon>Ascomycota</taxon>
        <taxon>Pezizomycotina</taxon>
        <taxon>Sordariomycetes</taxon>
        <taxon>Hypocreomycetidae</taxon>
        <taxon>Hypocreales</taxon>
        <taxon>Bionectriaceae</taxon>
        <taxon>Clonostachys</taxon>
    </lineage>
</organism>
<name>A0AA35MG99_9HYPO</name>
<sequence>MCGFASLVDAKAIHTTVVIGAAYARVLLRNTVIVNTHLALSVHTAVARTAAYTGRTAGCGIVSNGGAGDSAAPCI</sequence>
<dbReference type="AlphaFoldDB" id="A0AA35MG99"/>
<keyword evidence="2" id="KW-1185">Reference proteome</keyword>
<comment type="caution">
    <text evidence="1">The sequence shown here is derived from an EMBL/GenBank/DDBJ whole genome shotgun (WGS) entry which is preliminary data.</text>
</comment>
<proteinExistence type="predicted"/>
<protein>
    <submittedName>
        <fullName evidence="1">Uncharacterized protein</fullName>
    </submittedName>
</protein>
<gene>
    <name evidence="1" type="ORF">CCHLO57077_00005218</name>
</gene>
<dbReference type="Proteomes" id="UP001160390">
    <property type="component" value="Unassembled WGS sequence"/>
</dbReference>